<accession>Q6A8L8</accession>
<dbReference type="EMBL" id="AE017283">
    <property type="protein sequence ID" value="AAT82898.1"/>
    <property type="molecule type" value="Genomic_DNA"/>
</dbReference>
<evidence type="ECO:0000256" key="1">
    <source>
        <dbReference type="SAM" id="MobiDB-lite"/>
    </source>
</evidence>
<organism evidence="2 3">
    <name type="scientific">Cutibacterium acnes (strain DSM 16379 / KPA171202)</name>
    <name type="common">Propionibacterium acnes</name>
    <dbReference type="NCBI Taxonomy" id="267747"/>
    <lineage>
        <taxon>Bacteria</taxon>
        <taxon>Bacillati</taxon>
        <taxon>Actinomycetota</taxon>
        <taxon>Actinomycetes</taxon>
        <taxon>Propionibacteriales</taxon>
        <taxon>Propionibacteriaceae</taxon>
        <taxon>Cutibacterium</taxon>
    </lineage>
</organism>
<feature type="region of interest" description="Disordered" evidence="1">
    <location>
        <begin position="30"/>
        <end position="56"/>
    </location>
</feature>
<name>Q6A8L8_CUTAK</name>
<sequence length="116" mass="12405">MISGLATSHRINRAIRVSLSAARALVGPECRDCNHPPPQTHEGVQQSDKRRRSHDADFGCDVVGQSVDHVAQVSNDKSQHPGNGGIKKGPCHVTHATASHIVAPTSYVNTCRSHQG</sequence>
<dbReference type="HOGENOM" id="CLU_2094659_0_0_11"/>
<dbReference type="Proteomes" id="UP000000603">
    <property type="component" value="Chromosome"/>
</dbReference>
<proteinExistence type="predicted"/>
<protein>
    <submittedName>
        <fullName evidence="2">Uncharacterized protein</fullName>
    </submittedName>
</protein>
<evidence type="ECO:0000313" key="3">
    <source>
        <dbReference type="Proteomes" id="UP000000603"/>
    </source>
</evidence>
<dbReference type="AlphaFoldDB" id="Q6A8L8"/>
<gene>
    <name evidence="2" type="ordered locus">PPA2379</name>
</gene>
<dbReference type="KEGG" id="pac:PPA2379"/>
<reference evidence="2 3" key="1">
    <citation type="journal article" date="2004" name="Science">
        <title>The complete genome sequence of Propionibacterium acnes, a commensal of human skin.</title>
        <authorList>
            <person name="Bruggemann H."/>
            <person name="Henne A."/>
            <person name="Hoster F."/>
            <person name="Liesegang H."/>
            <person name="Wiezer A."/>
            <person name="Strittmatter A."/>
            <person name="Hujer S."/>
            <person name="Durre P."/>
            <person name="Gottschalk G."/>
        </authorList>
    </citation>
    <scope>NUCLEOTIDE SEQUENCE [LARGE SCALE GENOMIC DNA]</scope>
    <source>
        <strain evidence="3">DSM 16379 / KPA171202</strain>
    </source>
</reference>
<dbReference type="EnsemblBacteria" id="AAT82898">
    <property type="protein sequence ID" value="AAT82898"/>
    <property type="gene ID" value="PPA2379"/>
</dbReference>
<evidence type="ECO:0000313" key="2">
    <source>
        <dbReference type="EMBL" id="AAT82898.1"/>
    </source>
</evidence>